<comment type="subcellular location">
    <subcellularLocation>
        <location evidence="2">Chromosome</location>
    </subcellularLocation>
    <subcellularLocation>
        <location evidence="1">Nucleus</location>
    </subcellularLocation>
</comment>
<feature type="domain" description="Protein kinase" evidence="23">
    <location>
        <begin position="1248"/>
        <end position="1578"/>
    </location>
</feature>
<evidence type="ECO:0000256" key="1">
    <source>
        <dbReference type="ARBA" id="ARBA00004123"/>
    </source>
</evidence>
<feature type="compositionally biased region" description="Basic residues" evidence="22">
    <location>
        <begin position="247"/>
        <end position="256"/>
    </location>
</feature>
<evidence type="ECO:0000256" key="2">
    <source>
        <dbReference type="ARBA" id="ARBA00004286"/>
    </source>
</evidence>
<feature type="compositionally biased region" description="Basic and acidic residues" evidence="22">
    <location>
        <begin position="1072"/>
        <end position="1091"/>
    </location>
</feature>
<feature type="compositionally biased region" description="Low complexity" evidence="22">
    <location>
        <begin position="283"/>
        <end position="302"/>
    </location>
</feature>
<feature type="compositionally biased region" description="Basic residues" evidence="22">
    <location>
        <begin position="765"/>
        <end position="818"/>
    </location>
</feature>
<evidence type="ECO:0000256" key="12">
    <source>
        <dbReference type="ARBA" id="ARBA00022777"/>
    </source>
</evidence>
<dbReference type="InterPro" id="IPR043502">
    <property type="entry name" value="DNA/RNA_pol_sf"/>
</dbReference>
<dbReference type="EC" id="2.7.11.1" evidence="3"/>
<dbReference type="GO" id="GO:0004674">
    <property type="term" value="F:protein serine/threonine kinase activity"/>
    <property type="evidence" value="ECO:0007669"/>
    <property type="project" value="UniProtKB-KW"/>
</dbReference>
<feature type="compositionally biased region" description="Acidic residues" evidence="22">
    <location>
        <begin position="89"/>
        <end position="100"/>
    </location>
</feature>
<feature type="compositionally biased region" description="Basic residues" evidence="22">
    <location>
        <begin position="845"/>
        <end position="860"/>
    </location>
</feature>
<feature type="compositionally biased region" description="Basic and acidic residues" evidence="22">
    <location>
        <begin position="555"/>
        <end position="579"/>
    </location>
</feature>
<name>A0A388JNX6_CHABU</name>
<dbReference type="InterPro" id="IPR011009">
    <property type="entry name" value="Kinase-like_dom_sf"/>
</dbReference>
<feature type="compositionally biased region" description="Basic and acidic residues" evidence="22">
    <location>
        <begin position="1052"/>
        <end position="1061"/>
    </location>
</feature>
<dbReference type="InterPro" id="IPR018247">
    <property type="entry name" value="EF_Hand_1_Ca_BS"/>
</dbReference>
<feature type="compositionally biased region" description="Basic and acidic residues" evidence="22">
    <location>
        <begin position="101"/>
        <end position="130"/>
    </location>
</feature>
<evidence type="ECO:0000256" key="17">
    <source>
        <dbReference type="ARBA" id="ARBA00023242"/>
    </source>
</evidence>
<dbReference type="Gene3D" id="3.30.200.20">
    <property type="entry name" value="Phosphorylase Kinase, domain 1"/>
    <property type="match status" value="1"/>
</dbReference>
<dbReference type="FunFam" id="3.30.200.20:FF:000123">
    <property type="entry name" value="serine/threonine-protein kinase PRP4 homolog"/>
    <property type="match status" value="1"/>
</dbReference>
<evidence type="ECO:0000256" key="19">
    <source>
        <dbReference type="ARBA" id="ARBA00023637"/>
    </source>
</evidence>
<dbReference type="FunFam" id="1.10.510.10:FF:000078">
    <property type="entry name" value="Serine/threonine-protein kinase PRP4 homolog"/>
    <property type="match status" value="1"/>
</dbReference>
<dbReference type="CDD" id="cd14135">
    <property type="entry name" value="STKc_PRP4"/>
    <property type="match status" value="1"/>
</dbReference>
<evidence type="ECO:0000256" key="14">
    <source>
        <dbReference type="ARBA" id="ARBA00022843"/>
    </source>
</evidence>
<dbReference type="Gene3D" id="3.30.70.270">
    <property type="match status" value="2"/>
</dbReference>
<feature type="compositionally biased region" description="Basic and acidic residues" evidence="22">
    <location>
        <begin position="1"/>
        <end position="12"/>
    </location>
</feature>
<evidence type="ECO:0000256" key="5">
    <source>
        <dbReference type="ARBA" id="ARBA00022499"/>
    </source>
</evidence>
<keyword evidence="14" id="KW-0832">Ubl conjugation</keyword>
<dbReference type="FunFam" id="3.10.20.370:FF:000001">
    <property type="entry name" value="Retrovirus-related Pol polyprotein from transposon 17.6-like protein"/>
    <property type="match status" value="1"/>
</dbReference>
<dbReference type="FunFam" id="3.30.70.270:FF:000020">
    <property type="entry name" value="Transposon Tf2-6 polyprotein-like Protein"/>
    <property type="match status" value="1"/>
</dbReference>
<dbReference type="PROSITE" id="PS50222">
    <property type="entry name" value="EF_HAND_2"/>
    <property type="match status" value="1"/>
</dbReference>
<dbReference type="Pfam" id="PF17921">
    <property type="entry name" value="Integrase_H2C2"/>
    <property type="match status" value="1"/>
</dbReference>
<evidence type="ECO:0000256" key="7">
    <source>
        <dbReference type="ARBA" id="ARBA00022553"/>
    </source>
</evidence>
<dbReference type="PROSITE" id="PS00108">
    <property type="entry name" value="PROTEIN_KINASE_ST"/>
    <property type="match status" value="1"/>
</dbReference>
<keyword evidence="7" id="KW-0597">Phosphoprotein</keyword>
<dbReference type="Pfam" id="PF00069">
    <property type="entry name" value="Pkinase"/>
    <property type="match status" value="1"/>
</dbReference>
<feature type="compositionally biased region" description="Basic and acidic residues" evidence="22">
    <location>
        <begin position="627"/>
        <end position="637"/>
    </location>
</feature>
<dbReference type="PROSITE" id="PS00018">
    <property type="entry name" value="EF_HAND_1"/>
    <property type="match status" value="1"/>
</dbReference>
<dbReference type="InterPro" id="IPR012337">
    <property type="entry name" value="RNaseH-like_sf"/>
</dbReference>
<dbReference type="GO" id="GO:0005694">
    <property type="term" value="C:chromosome"/>
    <property type="evidence" value="ECO:0007669"/>
    <property type="project" value="UniProtKB-SubCell"/>
</dbReference>
<feature type="region of interest" description="Disordered" evidence="22">
    <location>
        <begin position="283"/>
        <end position="431"/>
    </location>
</feature>
<keyword evidence="15" id="KW-0007">Acetylation</keyword>
<comment type="caution">
    <text evidence="25">The sequence shown here is derived from an EMBL/GenBank/DDBJ whole genome shotgun (WGS) entry which is preliminary data.</text>
</comment>
<feature type="region of interest" description="Disordered" evidence="22">
    <location>
        <begin position="1"/>
        <end position="269"/>
    </location>
</feature>
<dbReference type="GO" id="GO:0005509">
    <property type="term" value="F:calcium ion binding"/>
    <property type="evidence" value="ECO:0007669"/>
    <property type="project" value="InterPro"/>
</dbReference>
<feature type="compositionally biased region" description="Basic and acidic residues" evidence="22">
    <location>
        <begin position="19"/>
        <end position="42"/>
    </location>
</feature>
<protein>
    <recommendedName>
        <fullName evidence="19">Serine/threonine-protein kinase PRP4 homolog</fullName>
        <ecNumber evidence="3">2.7.11.1</ecNumber>
    </recommendedName>
    <alternativeName>
        <fullName evidence="20">PRP4 pre-mRNA-processing factor 4 homolog</fullName>
    </alternativeName>
</protein>
<proteinExistence type="inferred from homology"/>
<feature type="domain" description="EF-hand" evidence="24">
    <location>
        <begin position="1900"/>
        <end position="1935"/>
    </location>
</feature>
<dbReference type="GO" id="GO:0003676">
    <property type="term" value="F:nucleic acid binding"/>
    <property type="evidence" value="ECO:0007669"/>
    <property type="project" value="InterPro"/>
</dbReference>
<evidence type="ECO:0000256" key="10">
    <source>
        <dbReference type="ARBA" id="ARBA00022728"/>
    </source>
</evidence>
<dbReference type="Pfam" id="PF17919">
    <property type="entry name" value="RT_RNaseH_2"/>
    <property type="match status" value="1"/>
</dbReference>
<feature type="compositionally biased region" description="Basic and acidic residues" evidence="22">
    <location>
        <begin position="386"/>
        <end position="396"/>
    </location>
</feature>
<feature type="compositionally biased region" description="Low complexity" evidence="22">
    <location>
        <begin position="1092"/>
        <end position="1119"/>
    </location>
</feature>
<feature type="compositionally biased region" description="Basic residues" evidence="22">
    <location>
        <begin position="1177"/>
        <end position="1187"/>
    </location>
</feature>
<dbReference type="GO" id="GO:0005681">
    <property type="term" value="C:spliceosomal complex"/>
    <property type="evidence" value="ECO:0007669"/>
    <property type="project" value="UniProtKB-KW"/>
</dbReference>
<keyword evidence="10" id="KW-0747">Spliceosome</keyword>
<feature type="compositionally biased region" description="Basic residues" evidence="22">
    <location>
        <begin position="131"/>
        <end position="147"/>
    </location>
</feature>
<dbReference type="InterPro" id="IPR036397">
    <property type="entry name" value="RNaseH_sf"/>
</dbReference>
<evidence type="ECO:0000313" key="26">
    <source>
        <dbReference type="Proteomes" id="UP000265515"/>
    </source>
</evidence>
<comment type="similarity">
    <text evidence="18">Belongs to the protein kinase superfamily. CMGC Ser/Thr protein kinase family.</text>
</comment>
<dbReference type="EMBL" id="BFEA01000004">
    <property type="protein sequence ID" value="GBG59478.1"/>
    <property type="molecule type" value="Genomic_DNA"/>
</dbReference>
<evidence type="ECO:0000256" key="4">
    <source>
        <dbReference type="ARBA" id="ARBA00022454"/>
    </source>
</evidence>
<keyword evidence="4" id="KW-0158">Chromosome</keyword>
<keyword evidence="13" id="KW-0067">ATP-binding</keyword>
<keyword evidence="17" id="KW-0539">Nucleus</keyword>
<dbReference type="SUPFAM" id="SSF56672">
    <property type="entry name" value="DNA/RNA polymerases"/>
    <property type="match status" value="1"/>
</dbReference>
<accession>A0A388JNX6</accession>
<dbReference type="SMART" id="SM00220">
    <property type="entry name" value="S_TKc"/>
    <property type="match status" value="1"/>
</dbReference>
<dbReference type="InterPro" id="IPR043128">
    <property type="entry name" value="Rev_trsase/Diguanyl_cyclase"/>
</dbReference>
<keyword evidence="12" id="KW-0418">Kinase</keyword>
<keyword evidence="16" id="KW-0508">mRNA splicing</keyword>
<feature type="compositionally biased region" description="Basic and acidic residues" evidence="22">
    <location>
        <begin position="868"/>
        <end position="887"/>
    </location>
</feature>
<evidence type="ECO:0000256" key="11">
    <source>
        <dbReference type="ARBA" id="ARBA00022741"/>
    </source>
</evidence>
<keyword evidence="11" id="KW-0547">Nucleotide-binding</keyword>
<dbReference type="InterPro" id="IPR050494">
    <property type="entry name" value="Ser_Thr_dual-spec_kinase"/>
</dbReference>
<dbReference type="SUPFAM" id="SSF56112">
    <property type="entry name" value="Protein kinase-like (PK-like)"/>
    <property type="match status" value="1"/>
</dbReference>
<evidence type="ECO:0000256" key="15">
    <source>
        <dbReference type="ARBA" id="ARBA00022990"/>
    </source>
</evidence>
<dbReference type="Gene3D" id="1.10.510.10">
    <property type="entry name" value="Transferase(Phosphotransferase) domain 1"/>
    <property type="match status" value="1"/>
</dbReference>
<gene>
    <name evidence="25" type="ORF">CBR_g38502</name>
</gene>
<dbReference type="Gramene" id="GBG59478">
    <property type="protein sequence ID" value="GBG59478"/>
    <property type="gene ID" value="CBR_g38502"/>
</dbReference>
<evidence type="ECO:0000256" key="22">
    <source>
        <dbReference type="SAM" id="MobiDB-lite"/>
    </source>
</evidence>
<evidence type="ECO:0000256" key="6">
    <source>
        <dbReference type="ARBA" id="ARBA00022527"/>
    </source>
</evidence>
<feature type="compositionally biased region" description="Basic and acidic residues" evidence="22">
    <location>
        <begin position="196"/>
        <end position="246"/>
    </location>
</feature>
<feature type="compositionally biased region" description="Basic and acidic residues" evidence="22">
    <location>
        <begin position="663"/>
        <end position="676"/>
    </location>
</feature>
<feature type="compositionally biased region" description="Acidic residues" evidence="22">
    <location>
        <begin position="319"/>
        <end position="330"/>
    </location>
</feature>
<evidence type="ECO:0000313" key="25">
    <source>
        <dbReference type="EMBL" id="GBG59478.1"/>
    </source>
</evidence>
<dbReference type="PROSITE" id="PS50011">
    <property type="entry name" value="PROTEIN_KINASE_DOM"/>
    <property type="match status" value="1"/>
</dbReference>
<dbReference type="PANTHER" id="PTHR24058">
    <property type="entry name" value="DUAL SPECIFICITY PROTEIN KINASE"/>
    <property type="match status" value="1"/>
</dbReference>
<evidence type="ECO:0000256" key="20">
    <source>
        <dbReference type="ARBA" id="ARBA00031858"/>
    </source>
</evidence>
<dbReference type="InterPro" id="IPR044092">
    <property type="entry name" value="STKc_PRP4"/>
</dbReference>
<dbReference type="GO" id="GO:0005524">
    <property type="term" value="F:ATP binding"/>
    <property type="evidence" value="ECO:0007669"/>
    <property type="project" value="UniProtKB-KW"/>
</dbReference>
<sequence length="2181" mass="244615">MDWHEEGAREEAAEAAGEQEERVVMGRSHQRDDCKDGGRDSGQEALSARLSGHKRKAEKEEVGSGGGAGRDEGCPENVTMGVPAKEQEEKEEEGDGGGNEEDGRPQQRVKIKEGGEGKSLNDKEGEGGDGHRHRHKHKHHHRSKKHKVEREKGEEHKRDKGEKGEYKSEKGREKGGGGEGEGRSDKEKRVEHHKKERESGDGGGSERENRTEKKSKRGGEHKSEKGPGGDHRKERERERGGGEERKRERKRERRSGKRGEREGDVAMPEATTYVAVVGHTAAASAAGGASASALPASMAKAGAAEKGKVVRTKDVIAEEREEGQISDDGDDGRRPTAAGGGGRGLKTPRVPESEPESGEIKDSDPDPDLSGVEGGGRGGGGGRGRGGKEGRERAEEGEGGVCAADPSAAGRRVVVAAKGRREDKRTTASFEEESAVSVVDRTKFSLLSSVSNHGEGGGGGDGENGVSEELLLSAKQGEGLAMAVSSASRRIEAPAMAAKGEVSSSSAGARHRKKVPDTDVRENGHEICGSMMDIANAYGSPDEGDDDGVNGSPSKNEKQDDKTVNRSRSTKERTRDKSKSSRSKSVHSKANGREKGTHRSGRHSSRAAKGSSGERKGAVGTDNQDDSSGKEGAKEKVGAAQHQRSSKAGQISDKEEMDQSEDGLDRNVSKEAEQPKKRQGMGGRSSPTLSGRTGGRASRSPSVDGRRPSKSPSPGRRRRSQSASLRVRQKRSRSTSTVRHRGSKSPSVKPSSRQHQRSKSPPSSRHQRSSHSPSLRRRGVSRSPSMRRHRSSRSPSVRRHRSSRSRSASVRHQRHRSRSGSPLWRHSQSPSTVVRRRSQSPSAAVRRRSRSPSIRRHRSRSLSPSARNRSDRSRSQERGEREVERGSEGYWRQSASRDWRGGNDVGFSRHDRSRARSRSRDGDRDLPRYPDRRVGYFYGWNGDWTRARCGGWGYDRYWDRRADRGQEGSVDGAGRAYRDQGWRPNGHGRGYGDDRRRGEEDPSRSRDQENGNAVKEDEEENQAEYVERVAMQLEEEEDVEKIKEERRKRRQAILDKYKQQQEQDQQQQQQPKEQHEQHEQTEQQKQQEQKEQQIQQQEQQGQQQQEQVMRQAADQQQQEAPADKMPSAQDAAAAATQEEPKRPSQPTVEKANAVDESKQATQPSVTRTDPAVEAHIRQRSSVKRRGQKLKAAKIDMFADDIFGESPTGFRRLDMVDGLVAEASGLTDNWDDAEGYYRFRVGEVLDNRYETLASHGRGVFSTVVRARDLRARIGDVQIVAIKIIRNNETMYKAGQQELVILKKLAGADPENKRHCIRLLSSFEYRKHLCLVFESMHMNLREVLKKFGRDIGINLTAVRAYAHQLFVALKHLRNCGVLHADIKPDNMLVNESKSTLKLCDFGSAMFSGDNEITPYLVSRFYRAPEIVLGLPYDHALDMWSVGCCLYELYTGKMLFPGNTNNDMLRLHMELKGPFPKKMLKKAAFTDQHFDQDFQFCSLEEDPVTKKAVKRIITNLKTKDLGSMLAHAGAGDEDPRMLSSFKDLLEKVFTLDPDKPEFPGQQFRDRRVNEGTNLESVHQHMASQPIMLTPDAALQEAQLQKAVGEKKAEKEKMIRRRARMRRRQADVSELEGMYLTDMDADVRTQEGSQEVLAYRYGLYEFVVMPFGLCNAPGTFQHAMNRILLIFSRTVEEHVGHLDKEHKFKINGEKCEFGRTRILFLGHEISMEGLKPDDAKVASIRDLRRPQSVTEMRSFLGMTGYYRNFVKNYSIVVAPLTDLTRLDTPWEWTDRCETASRHLKHALTHYEVLKLPDPDKPFIVTTDASQYGIGAVLAQQEGPKLRPVEYMSKKMPSQKLAKSSYENELYAIYKALTHFRHYLLGRFFYVRTDHQTLKWMRTQPMLSDALKRWIEVIEQYDFDSSRSISKGEYNKVAGALSRSPDFFGVLITEFGLADDVTRSLVEAYREDPFMAEIIRRLEAKDKVTSAEFELVNGLLFLEKAGNKRLCVPNWESVRSLFLGECHDAAGRFGYKKTAANLLQQFWWPTMMRDAELYVETCQGCQIHKLWKAAAAEQGTQLQMTSGNQPEANGQAEQLNRAVQHLLRHYIKPNQVDWDEKLALIASLYNNAVHSATGVSANSLLLTFKPRLPLDFLLPENQPTAAPGTLEFAYRYEQLMQQGAEQLHRA</sequence>
<evidence type="ECO:0000259" key="24">
    <source>
        <dbReference type="PROSITE" id="PS50222"/>
    </source>
</evidence>
<feature type="compositionally biased region" description="Basic and acidic residues" evidence="22">
    <location>
        <begin position="303"/>
        <end position="318"/>
    </location>
</feature>
<dbReference type="OrthoDB" id="3967at2759"/>
<dbReference type="Proteomes" id="UP000265515">
    <property type="component" value="Unassembled WGS sequence"/>
</dbReference>
<evidence type="ECO:0000256" key="9">
    <source>
        <dbReference type="ARBA" id="ARBA00022679"/>
    </source>
</evidence>
<feature type="compositionally biased region" description="Basic and acidic residues" evidence="22">
    <location>
        <begin position="148"/>
        <end position="190"/>
    </location>
</feature>
<dbReference type="InterPro" id="IPR000719">
    <property type="entry name" value="Prot_kinase_dom"/>
</dbReference>
<dbReference type="InterPro" id="IPR008271">
    <property type="entry name" value="Ser/Thr_kinase_AS"/>
</dbReference>
<evidence type="ECO:0000256" key="18">
    <source>
        <dbReference type="ARBA" id="ARBA00023596"/>
    </source>
</evidence>
<evidence type="ECO:0000256" key="8">
    <source>
        <dbReference type="ARBA" id="ARBA00022664"/>
    </source>
</evidence>
<feature type="region of interest" description="Disordered" evidence="22">
    <location>
        <begin position="963"/>
        <end position="1187"/>
    </location>
</feature>
<feature type="compositionally biased region" description="Basic residues" evidence="22">
    <location>
        <begin position="727"/>
        <end position="743"/>
    </location>
</feature>
<dbReference type="GO" id="GO:0045292">
    <property type="term" value="P:mRNA cis splicing, via spliceosome"/>
    <property type="evidence" value="ECO:0007669"/>
    <property type="project" value="InterPro"/>
</dbReference>
<keyword evidence="6" id="KW-0723">Serine/threonine-protein kinase</keyword>
<evidence type="ECO:0000256" key="13">
    <source>
        <dbReference type="ARBA" id="ARBA00022840"/>
    </source>
</evidence>
<dbReference type="PANTHER" id="PTHR24058:SF103">
    <property type="entry name" value="SERINE_THREONINE-PROTEIN KINASE PRP4 HOMOLOG"/>
    <property type="match status" value="1"/>
</dbReference>
<dbReference type="InterPro" id="IPR041588">
    <property type="entry name" value="Integrase_H2C2"/>
</dbReference>
<feature type="compositionally biased region" description="Basic and acidic residues" evidence="22">
    <location>
        <begin position="990"/>
        <end position="1009"/>
    </location>
</feature>
<feature type="compositionally biased region" description="Basic and acidic residues" evidence="22">
    <location>
        <begin position="515"/>
        <end position="525"/>
    </location>
</feature>
<dbReference type="CDD" id="cd09274">
    <property type="entry name" value="RNase_HI_RT_Ty3"/>
    <property type="match status" value="1"/>
</dbReference>
<keyword evidence="9" id="KW-0808">Transferase</keyword>
<feature type="compositionally biased region" description="Basic and acidic residues" evidence="22">
    <location>
        <begin position="918"/>
        <end position="932"/>
    </location>
</feature>
<dbReference type="InterPro" id="IPR002048">
    <property type="entry name" value="EF_hand_dom"/>
</dbReference>
<comment type="subunit">
    <text evidence="21">Interacts with CLK1 C-terminus. Associates with the U5 snRNP and NCOR1 deacetylase complexes. Identified in the spliceosome C complex.</text>
</comment>
<keyword evidence="8" id="KW-0507">mRNA processing</keyword>
<feature type="compositionally biased region" description="Gly residues" evidence="22">
    <location>
        <begin position="372"/>
        <end position="384"/>
    </location>
</feature>
<feature type="compositionally biased region" description="Low complexity" evidence="22">
    <location>
        <begin position="1062"/>
        <end position="1071"/>
    </location>
</feature>
<feature type="compositionally biased region" description="Low complexity" evidence="22">
    <location>
        <begin position="408"/>
        <end position="417"/>
    </location>
</feature>
<dbReference type="SUPFAM" id="SSF53098">
    <property type="entry name" value="Ribonuclease H-like"/>
    <property type="match status" value="1"/>
</dbReference>
<evidence type="ECO:0000256" key="16">
    <source>
        <dbReference type="ARBA" id="ARBA00023187"/>
    </source>
</evidence>
<evidence type="ECO:0000256" key="21">
    <source>
        <dbReference type="ARBA" id="ARBA00046964"/>
    </source>
</evidence>
<organism evidence="25 26">
    <name type="scientific">Chara braunii</name>
    <name type="common">Braun's stonewort</name>
    <dbReference type="NCBI Taxonomy" id="69332"/>
    <lineage>
        <taxon>Eukaryota</taxon>
        <taxon>Viridiplantae</taxon>
        <taxon>Streptophyta</taxon>
        <taxon>Charophyceae</taxon>
        <taxon>Charales</taxon>
        <taxon>Characeae</taxon>
        <taxon>Chara</taxon>
    </lineage>
</organism>
<feature type="region of interest" description="Disordered" evidence="22">
    <location>
        <begin position="494"/>
        <end position="932"/>
    </location>
</feature>
<dbReference type="Gene3D" id="1.10.340.70">
    <property type="match status" value="1"/>
</dbReference>
<dbReference type="InterPro" id="IPR041577">
    <property type="entry name" value="RT_RNaseH_2"/>
</dbReference>
<keyword evidence="5" id="KW-1017">Isopeptide bond</keyword>
<dbReference type="STRING" id="69332.A0A388JNX6"/>
<reference evidence="25 26" key="1">
    <citation type="journal article" date="2018" name="Cell">
        <title>The Chara Genome: Secondary Complexity and Implications for Plant Terrestrialization.</title>
        <authorList>
            <person name="Nishiyama T."/>
            <person name="Sakayama H."/>
            <person name="Vries J.D."/>
            <person name="Buschmann H."/>
            <person name="Saint-Marcoux D."/>
            <person name="Ullrich K.K."/>
            <person name="Haas F.B."/>
            <person name="Vanderstraeten L."/>
            <person name="Becker D."/>
            <person name="Lang D."/>
            <person name="Vosolsobe S."/>
            <person name="Rombauts S."/>
            <person name="Wilhelmsson P.K.I."/>
            <person name="Janitza P."/>
            <person name="Kern R."/>
            <person name="Heyl A."/>
            <person name="Rumpler F."/>
            <person name="Villalobos L.I.A.C."/>
            <person name="Clay J.M."/>
            <person name="Skokan R."/>
            <person name="Toyoda A."/>
            <person name="Suzuki Y."/>
            <person name="Kagoshima H."/>
            <person name="Schijlen E."/>
            <person name="Tajeshwar N."/>
            <person name="Catarino B."/>
            <person name="Hetherington A.J."/>
            <person name="Saltykova A."/>
            <person name="Bonnot C."/>
            <person name="Breuninger H."/>
            <person name="Symeonidi A."/>
            <person name="Radhakrishnan G.V."/>
            <person name="Van Nieuwerburgh F."/>
            <person name="Deforce D."/>
            <person name="Chang C."/>
            <person name="Karol K.G."/>
            <person name="Hedrich R."/>
            <person name="Ulvskov P."/>
            <person name="Glockner G."/>
            <person name="Delwiche C.F."/>
            <person name="Petrasek J."/>
            <person name="Van de Peer Y."/>
            <person name="Friml J."/>
            <person name="Beilby M."/>
            <person name="Dolan L."/>
            <person name="Kohara Y."/>
            <person name="Sugano S."/>
            <person name="Fujiyama A."/>
            <person name="Delaux P.-M."/>
            <person name="Quint M."/>
            <person name="TheiBen G."/>
            <person name="Hagemann M."/>
            <person name="Harholt J."/>
            <person name="Dunand C."/>
            <person name="Zachgo S."/>
            <person name="Langdale J."/>
            <person name="Maumus F."/>
            <person name="Straeten D.V.D."/>
            <person name="Gould S.B."/>
            <person name="Rensing S.A."/>
        </authorList>
    </citation>
    <scope>NUCLEOTIDE SEQUENCE [LARGE SCALE GENOMIC DNA]</scope>
    <source>
        <strain evidence="25 26">S276</strain>
    </source>
</reference>
<dbReference type="CDD" id="cd01647">
    <property type="entry name" value="RT_LTR"/>
    <property type="match status" value="1"/>
</dbReference>
<dbReference type="Gene3D" id="3.30.420.10">
    <property type="entry name" value="Ribonuclease H-like superfamily/Ribonuclease H"/>
    <property type="match status" value="1"/>
</dbReference>
<evidence type="ECO:0000259" key="23">
    <source>
        <dbReference type="PROSITE" id="PS50011"/>
    </source>
</evidence>
<keyword evidence="26" id="KW-1185">Reference proteome</keyword>
<evidence type="ECO:0000256" key="3">
    <source>
        <dbReference type="ARBA" id="ARBA00012513"/>
    </source>
</evidence>